<protein>
    <submittedName>
        <fullName evidence="1">Uncharacterized protein</fullName>
    </submittedName>
</protein>
<dbReference type="AlphaFoldDB" id="A0A4Y2V4A0"/>
<name>A0A4Y2V4A0_ARAVE</name>
<reference evidence="1 2" key="1">
    <citation type="journal article" date="2019" name="Sci. Rep.">
        <title>Orb-weaving spider Araneus ventricosus genome elucidates the spidroin gene catalogue.</title>
        <authorList>
            <person name="Kono N."/>
            <person name="Nakamura H."/>
            <person name="Ohtoshi R."/>
            <person name="Moran D.A.P."/>
            <person name="Shinohara A."/>
            <person name="Yoshida Y."/>
            <person name="Fujiwara M."/>
            <person name="Mori M."/>
            <person name="Tomita M."/>
            <person name="Arakawa K."/>
        </authorList>
    </citation>
    <scope>NUCLEOTIDE SEQUENCE [LARGE SCALE GENOMIC DNA]</scope>
</reference>
<dbReference type="Proteomes" id="UP000499080">
    <property type="component" value="Unassembled WGS sequence"/>
</dbReference>
<gene>
    <name evidence="1" type="ORF">AVEN_121621_1</name>
</gene>
<proteinExistence type="predicted"/>
<evidence type="ECO:0000313" key="1">
    <source>
        <dbReference type="EMBL" id="GBO19234.1"/>
    </source>
</evidence>
<dbReference type="EMBL" id="BGPR01042722">
    <property type="protein sequence ID" value="GBO19234.1"/>
    <property type="molecule type" value="Genomic_DNA"/>
</dbReference>
<organism evidence="1 2">
    <name type="scientific">Araneus ventricosus</name>
    <name type="common">Orbweaver spider</name>
    <name type="synonym">Epeira ventricosa</name>
    <dbReference type="NCBI Taxonomy" id="182803"/>
    <lineage>
        <taxon>Eukaryota</taxon>
        <taxon>Metazoa</taxon>
        <taxon>Ecdysozoa</taxon>
        <taxon>Arthropoda</taxon>
        <taxon>Chelicerata</taxon>
        <taxon>Arachnida</taxon>
        <taxon>Araneae</taxon>
        <taxon>Araneomorphae</taxon>
        <taxon>Entelegynae</taxon>
        <taxon>Araneoidea</taxon>
        <taxon>Araneidae</taxon>
        <taxon>Araneus</taxon>
    </lineage>
</organism>
<accession>A0A4Y2V4A0</accession>
<keyword evidence="2" id="KW-1185">Reference proteome</keyword>
<evidence type="ECO:0000313" key="2">
    <source>
        <dbReference type="Proteomes" id="UP000499080"/>
    </source>
</evidence>
<sequence length="85" mass="9985">MCGLLAAAANLNTIKNAEKLQNREPEKTGDILPQYKFFHEELRRINQIHGSDNNYIRGQRFRHQEFRNSNPSGKLVWSLKFIERS</sequence>
<comment type="caution">
    <text evidence="1">The sequence shown here is derived from an EMBL/GenBank/DDBJ whole genome shotgun (WGS) entry which is preliminary data.</text>
</comment>